<dbReference type="Gene3D" id="3.40.50.1000">
    <property type="entry name" value="HAD superfamily/HAD-like"/>
    <property type="match status" value="1"/>
</dbReference>
<dbReference type="Pfam" id="PF25505">
    <property type="entry name" value="ARM_CPL3"/>
    <property type="match status" value="1"/>
</dbReference>
<evidence type="ECO:0000256" key="12">
    <source>
        <dbReference type="ARBA" id="ARBA00047761"/>
    </source>
</evidence>
<gene>
    <name evidence="18" type="ORF">HHK36_025256</name>
</gene>
<dbReference type="InterPro" id="IPR001357">
    <property type="entry name" value="BRCT_dom"/>
</dbReference>
<dbReference type="OrthoDB" id="10249888at2759"/>
<dbReference type="InterPro" id="IPR036412">
    <property type="entry name" value="HAD-like_sf"/>
</dbReference>
<dbReference type="InterPro" id="IPR011947">
    <property type="entry name" value="FCP1_euk"/>
</dbReference>
<dbReference type="FunFam" id="3.40.50.1000:FF:000098">
    <property type="entry name" value="RNA polymerase II C-terminal domain phosphatase-like 3"/>
    <property type="match status" value="1"/>
</dbReference>
<evidence type="ECO:0000256" key="11">
    <source>
        <dbReference type="ARBA" id="ARBA00023242"/>
    </source>
</evidence>
<keyword evidence="11" id="KW-0539">Nucleus</keyword>
<comment type="catalytic activity">
    <reaction evidence="12">
        <text>O-phospho-L-seryl-[protein] + H2O = L-seryl-[protein] + phosphate</text>
        <dbReference type="Rhea" id="RHEA:20629"/>
        <dbReference type="Rhea" id="RHEA-COMP:9863"/>
        <dbReference type="Rhea" id="RHEA-COMP:11604"/>
        <dbReference type="ChEBI" id="CHEBI:15377"/>
        <dbReference type="ChEBI" id="CHEBI:29999"/>
        <dbReference type="ChEBI" id="CHEBI:43474"/>
        <dbReference type="ChEBI" id="CHEBI:83421"/>
        <dbReference type="EC" id="3.1.3.16"/>
    </reaction>
</comment>
<comment type="catalytic activity">
    <reaction evidence="13">
        <text>O-phospho-L-threonyl-[protein] + H2O = L-threonyl-[protein] + phosphate</text>
        <dbReference type="Rhea" id="RHEA:47004"/>
        <dbReference type="Rhea" id="RHEA-COMP:11060"/>
        <dbReference type="Rhea" id="RHEA-COMP:11605"/>
        <dbReference type="ChEBI" id="CHEBI:15377"/>
        <dbReference type="ChEBI" id="CHEBI:30013"/>
        <dbReference type="ChEBI" id="CHEBI:43474"/>
        <dbReference type="ChEBI" id="CHEBI:61977"/>
        <dbReference type="EC" id="3.1.3.16"/>
    </reaction>
</comment>
<evidence type="ECO:0000259" key="16">
    <source>
        <dbReference type="PROSITE" id="PS50172"/>
    </source>
</evidence>
<dbReference type="PROSITE" id="PS50969">
    <property type="entry name" value="FCP1"/>
    <property type="match status" value="1"/>
</dbReference>
<dbReference type="GO" id="GO:0009651">
    <property type="term" value="P:response to salt stress"/>
    <property type="evidence" value="ECO:0007669"/>
    <property type="project" value="UniProtKB-ARBA"/>
</dbReference>
<dbReference type="Pfam" id="PF12738">
    <property type="entry name" value="PTCB-BRCT"/>
    <property type="match status" value="1"/>
</dbReference>
<feature type="domain" description="BRCT" evidence="16">
    <location>
        <begin position="1300"/>
        <end position="1393"/>
    </location>
</feature>
<evidence type="ECO:0000313" key="18">
    <source>
        <dbReference type="EMBL" id="KAF8390729.1"/>
    </source>
</evidence>
<dbReference type="Proteomes" id="UP000655225">
    <property type="component" value="Unassembled WGS sequence"/>
</dbReference>
<evidence type="ECO:0000256" key="13">
    <source>
        <dbReference type="ARBA" id="ARBA00048336"/>
    </source>
</evidence>
<evidence type="ECO:0000256" key="14">
    <source>
        <dbReference type="ARBA" id="ARBA00063107"/>
    </source>
</evidence>
<feature type="region of interest" description="Disordered" evidence="15">
    <location>
        <begin position="593"/>
        <end position="615"/>
    </location>
</feature>
<evidence type="ECO:0000256" key="5">
    <source>
        <dbReference type="ARBA" id="ARBA00022491"/>
    </source>
</evidence>
<dbReference type="SUPFAM" id="SSF56784">
    <property type="entry name" value="HAD-like"/>
    <property type="match status" value="1"/>
</dbReference>
<evidence type="ECO:0000256" key="3">
    <source>
        <dbReference type="ARBA" id="ARBA00004123"/>
    </source>
</evidence>
<keyword evidence="8" id="KW-0694">RNA-binding</keyword>
<dbReference type="CDD" id="cd17729">
    <property type="entry name" value="BRCT_CTDP1"/>
    <property type="match status" value="1"/>
</dbReference>
<feature type="region of interest" description="Disordered" evidence="15">
    <location>
        <begin position="480"/>
        <end position="544"/>
    </location>
</feature>
<evidence type="ECO:0000256" key="10">
    <source>
        <dbReference type="ARBA" id="ARBA00023163"/>
    </source>
</evidence>
<evidence type="ECO:0000256" key="8">
    <source>
        <dbReference type="ARBA" id="ARBA00022884"/>
    </source>
</evidence>
<dbReference type="OMA" id="EICAPGT"/>
<feature type="region of interest" description="Disordered" evidence="15">
    <location>
        <begin position="756"/>
        <end position="775"/>
    </location>
</feature>
<evidence type="ECO:0000256" key="2">
    <source>
        <dbReference type="ARBA" id="ARBA00001946"/>
    </source>
</evidence>
<proteinExistence type="predicted"/>
<dbReference type="GO" id="GO:0008420">
    <property type="term" value="F:RNA polymerase II CTD heptapeptide repeat phosphatase activity"/>
    <property type="evidence" value="ECO:0007669"/>
    <property type="project" value="InterPro"/>
</dbReference>
<dbReference type="EMBL" id="JABCRI010000018">
    <property type="protein sequence ID" value="KAF8390729.1"/>
    <property type="molecule type" value="Genomic_DNA"/>
</dbReference>
<evidence type="ECO:0000259" key="17">
    <source>
        <dbReference type="PROSITE" id="PS50969"/>
    </source>
</evidence>
<dbReference type="InterPro" id="IPR004274">
    <property type="entry name" value="FCP1_dom"/>
</dbReference>
<evidence type="ECO:0000256" key="1">
    <source>
        <dbReference type="ARBA" id="ARBA00001936"/>
    </source>
</evidence>
<dbReference type="EC" id="3.1.3.16" evidence="4"/>
<dbReference type="InterPro" id="IPR023214">
    <property type="entry name" value="HAD_sf"/>
</dbReference>
<dbReference type="SUPFAM" id="SSF52113">
    <property type="entry name" value="BRCT domain"/>
    <property type="match status" value="1"/>
</dbReference>
<dbReference type="SMART" id="SM00577">
    <property type="entry name" value="CPDc"/>
    <property type="match status" value="1"/>
</dbReference>
<comment type="caution">
    <text evidence="18">The sequence shown here is derived from an EMBL/GenBank/DDBJ whole genome shotgun (WGS) entry which is preliminary data.</text>
</comment>
<evidence type="ECO:0000256" key="4">
    <source>
        <dbReference type="ARBA" id="ARBA00013081"/>
    </source>
</evidence>
<dbReference type="Pfam" id="PF03031">
    <property type="entry name" value="NIF"/>
    <property type="match status" value="1"/>
</dbReference>
<sequence length="1395" mass="154687">MSYRAAMRMFPGVLSLVEGPPETPKDTEVVLCPWGRFPTPMKVGETHPQWVYLQNKRRKSPGMDQELTWVSKQDKRGRGKPYPAATLVEVLSLTGAVEHGGVVVVAGKLHIDQGSLCEIYVSGSVAELMHVVGSNRFFCNPQEKETLAWMAKVGSLVEDMEEGEISDSGSVEEISEVEFKQVSGVLKPKGESMVGIGDLFKSKISKRYASGSHNLPWSQMVQNKPLDQIFVWDFGLVEKSKRSSSNILANSREDNKGSLNPSAVVIDDSSDEEIDSRVVDLDGGQEKGELEEGEIDSDLEMVEKPYSELDLKEREFEKRLKLARETLETVNVKDAKKSFHEVCSLLRMSFESLQRMFLEDRIPTMDDLVQKLFTGIEAVNFLFNIMNQNQQEQNGDIIARLLAQVKSQDPALFSPKQMKEIEAMVCSLKSQTVLSSIKSMDKEKDIWISDVTNLNESGKLAENPGHDLSSSKKFLVEPISDQNDSNMGSKASKPGLSFGSKGKGGFVPLLDLHRDHNEDNLPSPTRECPPLLPEQKPRASGDGAVRSDLAATRVLHKTEDITMDPYETDALKAVSTYQQNFGRSLLLLRNRLPSPTPSEECDDGDGDTKVEVSSSSTVGNLVTINPPVPLRFVGSTTPHMDRSSGQGLITAKNAGHVSSGSNPTLRALTKSRDPRLPYFSPNGALDSNQGPLSVEYNALKSELIGGTISSRKHKLIEESVLDGHALKRKRNGLTNYGVARDVPKVLESGGILGDSSTIRPHYTDNRPTENMGTDPRKLENGGIGNGNLNVATAENQQLPITGTGTTVSWPSFLKDIAVDPTILMHLVETGRQKLAVEVQQKSGDPAQNTMHPSNSNAVMGTVPLVNVASSKTSELEQYTAGRPQVPVQRAPMNSQGERGKIHLKPCDPRRILRNNTFQESESLGFEPIKTKGPPPPSIQGSKDILTVRQQGEQAETNSMPSQSTLPPDNAQLVEKLKNIADFFSDSQATNTPTIDPHIVSSLPVPDNKDKAEVKAVPTDSDDQKIGIGLIPDCTADPSQSQNMWGDVEHLFEGYDDQQKAAIQRERARRIEEQNKMFAARKLCLVLDLDHTLLNSAKFVEVDPVHEDILRKKEEQDRENLQRQLFRFPQMGMWTKLRPGIWHFLEKASKLYELHIYTMGNKLYATEMAKVLDPTGVLFAGRVISKGDDVDPFDGDVRLPKSKDLDGVLGMESAVVIIDDSVRVWPHNKLNLIAVERYTYFPFSRRQFGLLGPSLLERDRDERPEDGTLASSLAVIERIHQNFFSHRSLNEVDVRDILASEQKKILAGCRIVFSRVFPVGEANPHLHPLWQTAEQFGAVCTNQLDEQVTHVVANCLGTDKVNWALSTRRCVVYPSWVEASALLYRRANEHDFAIRI</sequence>
<feature type="domain" description="FCP1 homology" evidence="17">
    <location>
        <begin position="1077"/>
        <end position="1257"/>
    </location>
</feature>
<dbReference type="CDD" id="cd07521">
    <property type="entry name" value="HAD_FCP1-like"/>
    <property type="match status" value="1"/>
</dbReference>
<dbReference type="GO" id="GO:0005634">
    <property type="term" value="C:nucleus"/>
    <property type="evidence" value="ECO:0007669"/>
    <property type="project" value="UniProtKB-SubCell"/>
</dbReference>
<comment type="subunit">
    <text evidence="14">Interacts with RAP74.</text>
</comment>
<dbReference type="FunFam" id="3.40.50.10190:FF:000014">
    <property type="entry name" value="RNA polymerase II C-terminal domain phosphatase-like 3"/>
    <property type="match status" value="1"/>
</dbReference>
<keyword evidence="19" id="KW-1185">Reference proteome</keyword>
<evidence type="ECO:0000256" key="15">
    <source>
        <dbReference type="SAM" id="MobiDB-lite"/>
    </source>
</evidence>
<name>A0A834YKS6_TETSI</name>
<accession>A0A834YKS6</accession>
<feature type="compositionally biased region" description="Polar residues" evidence="15">
    <location>
        <begin position="480"/>
        <end position="489"/>
    </location>
</feature>
<dbReference type="PROSITE" id="PS50172">
    <property type="entry name" value="BRCT"/>
    <property type="match status" value="1"/>
</dbReference>
<evidence type="ECO:0000256" key="9">
    <source>
        <dbReference type="ARBA" id="ARBA00023015"/>
    </source>
</evidence>
<comment type="subcellular location">
    <subcellularLocation>
        <location evidence="3">Nucleus</location>
    </subcellularLocation>
</comment>
<dbReference type="PANTHER" id="PTHR23081">
    <property type="entry name" value="RNA POLYMERASE II CTD PHOSPHATASE"/>
    <property type="match status" value="1"/>
</dbReference>
<dbReference type="InterPro" id="IPR039189">
    <property type="entry name" value="Fcp1"/>
</dbReference>
<dbReference type="PANTHER" id="PTHR23081:SF2">
    <property type="entry name" value="RNA POLYMERASE II C-TERMINAL DOMAIN PHOSPHATASE-LIKE 3"/>
    <property type="match status" value="1"/>
</dbReference>
<dbReference type="GO" id="GO:0003723">
    <property type="term" value="F:RNA binding"/>
    <property type="evidence" value="ECO:0007669"/>
    <property type="project" value="UniProtKB-KW"/>
</dbReference>
<feature type="region of interest" description="Disordered" evidence="15">
    <location>
        <begin position="919"/>
        <end position="941"/>
    </location>
</feature>
<comment type="cofactor">
    <cofactor evidence="1">
        <name>Mn(2+)</name>
        <dbReference type="ChEBI" id="CHEBI:29035"/>
    </cofactor>
</comment>
<dbReference type="SMART" id="SM00292">
    <property type="entry name" value="BRCT"/>
    <property type="match status" value="1"/>
</dbReference>
<dbReference type="NCBIfam" id="TIGR02250">
    <property type="entry name" value="FCP1_euk"/>
    <property type="match status" value="1"/>
</dbReference>
<dbReference type="GO" id="GO:0046872">
    <property type="term" value="F:metal ion binding"/>
    <property type="evidence" value="ECO:0007669"/>
    <property type="project" value="UniProtKB-KW"/>
</dbReference>
<keyword evidence="7" id="KW-0378">Hydrolase</keyword>
<keyword evidence="10" id="KW-0804">Transcription</keyword>
<dbReference type="Gene3D" id="3.40.50.10190">
    <property type="entry name" value="BRCT domain"/>
    <property type="match status" value="1"/>
</dbReference>
<dbReference type="InterPro" id="IPR057473">
    <property type="entry name" value="ARM_CPL3"/>
</dbReference>
<reference evidence="18 19" key="1">
    <citation type="submission" date="2020-04" db="EMBL/GenBank/DDBJ databases">
        <title>Plant Genome Project.</title>
        <authorList>
            <person name="Zhang R.-G."/>
        </authorList>
    </citation>
    <scope>NUCLEOTIDE SEQUENCE [LARGE SCALE GENOMIC DNA]</scope>
    <source>
        <strain evidence="18">YNK0</strain>
        <tissue evidence="18">Leaf</tissue>
    </source>
</reference>
<organism evidence="18 19">
    <name type="scientific">Tetracentron sinense</name>
    <name type="common">Spur-leaf</name>
    <dbReference type="NCBI Taxonomy" id="13715"/>
    <lineage>
        <taxon>Eukaryota</taxon>
        <taxon>Viridiplantae</taxon>
        <taxon>Streptophyta</taxon>
        <taxon>Embryophyta</taxon>
        <taxon>Tracheophyta</taxon>
        <taxon>Spermatophyta</taxon>
        <taxon>Magnoliopsida</taxon>
        <taxon>Trochodendrales</taxon>
        <taxon>Trochodendraceae</taxon>
        <taxon>Tetracentron</taxon>
    </lineage>
</organism>
<evidence type="ECO:0000256" key="6">
    <source>
        <dbReference type="ARBA" id="ARBA00022723"/>
    </source>
</evidence>
<comment type="cofactor">
    <cofactor evidence="2">
        <name>Mg(2+)</name>
        <dbReference type="ChEBI" id="CHEBI:18420"/>
    </cofactor>
</comment>
<evidence type="ECO:0000313" key="19">
    <source>
        <dbReference type="Proteomes" id="UP000655225"/>
    </source>
</evidence>
<feature type="region of interest" description="Disordered" evidence="15">
    <location>
        <begin position="653"/>
        <end position="674"/>
    </location>
</feature>
<dbReference type="InterPro" id="IPR036420">
    <property type="entry name" value="BRCT_dom_sf"/>
</dbReference>
<keyword evidence="6" id="KW-0479">Metal-binding</keyword>
<keyword evidence="5" id="KW-0678">Repressor</keyword>
<protein>
    <recommendedName>
        <fullName evidence="4">protein-serine/threonine phosphatase</fullName>
        <ecNumber evidence="4">3.1.3.16</ecNumber>
    </recommendedName>
</protein>
<evidence type="ECO:0000256" key="7">
    <source>
        <dbReference type="ARBA" id="ARBA00022801"/>
    </source>
</evidence>
<keyword evidence="9" id="KW-0805">Transcription regulation</keyword>